<dbReference type="Proteomes" id="UP000499080">
    <property type="component" value="Unassembled WGS sequence"/>
</dbReference>
<dbReference type="AlphaFoldDB" id="A0A4Y2BBT7"/>
<proteinExistence type="predicted"/>
<keyword evidence="2" id="KW-1185">Reference proteome</keyword>
<gene>
    <name evidence="1" type="ORF">AVEN_159011_1</name>
</gene>
<evidence type="ECO:0000313" key="2">
    <source>
        <dbReference type="Proteomes" id="UP000499080"/>
    </source>
</evidence>
<protein>
    <submittedName>
        <fullName evidence="1">Uncharacterized protein</fullName>
    </submittedName>
</protein>
<comment type="caution">
    <text evidence="1">The sequence shown here is derived from an EMBL/GenBank/DDBJ whole genome shotgun (WGS) entry which is preliminary data.</text>
</comment>
<organism evidence="1 2">
    <name type="scientific">Araneus ventricosus</name>
    <name type="common">Orbweaver spider</name>
    <name type="synonym">Epeira ventricosa</name>
    <dbReference type="NCBI Taxonomy" id="182803"/>
    <lineage>
        <taxon>Eukaryota</taxon>
        <taxon>Metazoa</taxon>
        <taxon>Ecdysozoa</taxon>
        <taxon>Arthropoda</taxon>
        <taxon>Chelicerata</taxon>
        <taxon>Arachnida</taxon>
        <taxon>Araneae</taxon>
        <taxon>Araneomorphae</taxon>
        <taxon>Entelegynae</taxon>
        <taxon>Araneoidea</taxon>
        <taxon>Araneidae</taxon>
        <taxon>Araneus</taxon>
    </lineage>
</organism>
<name>A0A4Y2BBT7_ARAVE</name>
<reference evidence="1 2" key="1">
    <citation type="journal article" date="2019" name="Sci. Rep.">
        <title>Orb-weaving spider Araneus ventricosus genome elucidates the spidroin gene catalogue.</title>
        <authorList>
            <person name="Kono N."/>
            <person name="Nakamura H."/>
            <person name="Ohtoshi R."/>
            <person name="Moran D.A.P."/>
            <person name="Shinohara A."/>
            <person name="Yoshida Y."/>
            <person name="Fujiwara M."/>
            <person name="Mori M."/>
            <person name="Tomita M."/>
            <person name="Arakawa K."/>
        </authorList>
    </citation>
    <scope>NUCLEOTIDE SEQUENCE [LARGE SCALE GENOMIC DNA]</scope>
</reference>
<dbReference type="EMBL" id="BGPR01000062">
    <property type="protein sequence ID" value="GBL88919.1"/>
    <property type="molecule type" value="Genomic_DNA"/>
</dbReference>
<accession>A0A4Y2BBT7</accession>
<sequence length="114" mass="13020">MEKRLQTKKGGGYRNRVNNVKLSSVRSKLRFEAVGRLLWDGLRNLEQWSDEEDDNYGNTPYPNFHSTPTGRCLTINKLNVHQARMQGGCSKESGLEFETLPQGHHDPAMKKTCN</sequence>
<evidence type="ECO:0000313" key="1">
    <source>
        <dbReference type="EMBL" id="GBL88919.1"/>
    </source>
</evidence>